<dbReference type="EMBL" id="BPVZ01000041">
    <property type="protein sequence ID" value="GKV14407.1"/>
    <property type="molecule type" value="Genomic_DNA"/>
</dbReference>
<evidence type="ECO:0000313" key="3">
    <source>
        <dbReference type="Proteomes" id="UP001054252"/>
    </source>
</evidence>
<keyword evidence="1" id="KW-0472">Membrane</keyword>
<keyword evidence="3" id="KW-1185">Reference proteome</keyword>
<feature type="transmembrane region" description="Helical" evidence="1">
    <location>
        <begin position="20"/>
        <end position="40"/>
    </location>
</feature>
<reference evidence="2 3" key="1">
    <citation type="journal article" date="2021" name="Commun. Biol.">
        <title>The genome of Shorea leprosula (Dipterocarpaceae) highlights the ecological relevance of drought in aseasonal tropical rainforests.</title>
        <authorList>
            <person name="Ng K.K.S."/>
            <person name="Kobayashi M.J."/>
            <person name="Fawcett J.A."/>
            <person name="Hatakeyama M."/>
            <person name="Paape T."/>
            <person name="Ng C.H."/>
            <person name="Ang C.C."/>
            <person name="Tnah L.H."/>
            <person name="Lee C.T."/>
            <person name="Nishiyama T."/>
            <person name="Sese J."/>
            <person name="O'Brien M.J."/>
            <person name="Copetti D."/>
            <person name="Mohd Noor M.I."/>
            <person name="Ong R.C."/>
            <person name="Putra M."/>
            <person name="Sireger I.Z."/>
            <person name="Indrioko S."/>
            <person name="Kosugi Y."/>
            <person name="Izuno A."/>
            <person name="Isagi Y."/>
            <person name="Lee S.L."/>
            <person name="Shimizu K.K."/>
        </authorList>
    </citation>
    <scope>NUCLEOTIDE SEQUENCE [LARGE SCALE GENOMIC DNA]</scope>
    <source>
        <strain evidence="2">214</strain>
    </source>
</reference>
<organism evidence="2 3">
    <name type="scientific">Rubroshorea leprosula</name>
    <dbReference type="NCBI Taxonomy" id="152421"/>
    <lineage>
        <taxon>Eukaryota</taxon>
        <taxon>Viridiplantae</taxon>
        <taxon>Streptophyta</taxon>
        <taxon>Embryophyta</taxon>
        <taxon>Tracheophyta</taxon>
        <taxon>Spermatophyta</taxon>
        <taxon>Magnoliopsida</taxon>
        <taxon>eudicotyledons</taxon>
        <taxon>Gunneridae</taxon>
        <taxon>Pentapetalae</taxon>
        <taxon>rosids</taxon>
        <taxon>malvids</taxon>
        <taxon>Malvales</taxon>
        <taxon>Dipterocarpaceae</taxon>
        <taxon>Rubroshorea</taxon>
    </lineage>
</organism>
<dbReference type="Proteomes" id="UP001054252">
    <property type="component" value="Unassembled WGS sequence"/>
</dbReference>
<dbReference type="AlphaFoldDB" id="A0AAV5JSW8"/>
<keyword evidence="1" id="KW-0812">Transmembrane</keyword>
<accession>A0AAV5JSW8</accession>
<evidence type="ECO:0000313" key="2">
    <source>
        <dbReference type="EMBL" id="GKV14407.1"/>
    </source>
</evidence>
<sequence>MNDILVCYLGNFFLKKITARLFPACFGGGVAVVLPSYCFLRAPVHHKLKQ</sequence>
<comment type="caution">
    <text evidence="2">The sequence shown here is derived from an EMBL/GenBank/DDBJ whole genome shotgun (WGS) entry which is preliminary data.</text>
</comment>
<keyword evidence="1" id="KW-1133">Transmembrane helix</keyword>
<gene>
    <name evidence="2" type="ORF">SLEP1_g25293</name>
</gene>
<proteinExistence type="predicted"/>
<protein>
    <submittedName>
        <fullName evidence="2">Uncharacterized protein</fullName>
    </submittedName>
</protein>
<name>A0AAV5JSW8_9ROSI</name>
<evidence type="ECO:0000256" key="1">
    <source>
        <dbReference type="SAM" id="Phobius"/>
    </source>
</evidence>